<dbReference type="AlphaFoldDB" id="C5CHR9"/>
<dbReference type="SUPFAM" id="SSF51905">
    <property type="entry name" value="FAD/NAD(P)-binding domain"/>
    <property type="match status" value="1"/>
</dbReference>
<dbReference type="EMBL" id="CP001634">
    <property type="protein sequence ID" value="ACR80745.1"/>
    <property type="molecule type" value="Genomic_DNA"/>
</dbReference>
<dbReference type="InterPro" id="IPR023753">
    <property type="entry name" value="FAD/NAD-binding_dom"/>
</dbReference>
<evidence type="ECO:0000313" key="4">
    <source>
        <dbReference type="EMBL" id="ACR80745.1"/>
    </source>
</evidence>
<keyword evidence="2" id="KW-0560">Oxidoreductase</keyword>
<evidence type="ECO:0000256" key="2">
    <source>
        <dbReference type="ARBA" id="ARBA00023002"/>
    </source>
</evidence>
<dbReference type="InterPro" id="IPR050097">
    <property type="entry name" value="Ferredoxin-NADP_redctase_2"/>
</dbReference>
<dbReference type="PANTHER" id="PTHR48105">
    <property type="entry name" value="THIOREDOXIN REDUCTASE 1-RELATED-RELATED"/>
    <property type="match status" value="1"/>
</dbReference>
<dbReference type="PRINTS" id="PR00368">
    <property type="entry name" value="FADPNR"/>
</dbReference>
<keyword evidence="1" id="KW-0285">Flavoprotein</keyword>
<protein>
    <submittedName>
        <fullName evidence="4">FAD-dependent pyridine nucleotide-disulphide oxidoreductase</fullName>
    </submittedName>
</protein>
<evidence type="ECO:0000259" key="3">
    <source>
        <dbReference type="Pfam" id="PF07992"/>
    </source>
</evidence>
<dbReference type="InterPro" id="IPR036188">
    <property type="entry name" value="FAD/NAD-bd_sf"/>
</dbReference>
<evidence type="ECO:0000313" key="5">
    <source>
        <dbReference type="Proteomes" id="UP000002382"/>
    </source>
</evidence>
<dbReference type="PROSITE" id="PS51257">
    <property type="entry name" value="PROKAR_LIPOPROTEIN"/>
    <property type="match status" value="1"/>
</dbReference>
<name>C5CHR9_KOSOT</name>
<sequence>MFRTKVAIIGAGPAGISCAIQLKHAGVDFEIYEKSEIGGTVKNANLIENVPGFDPLTGEEFANKLEKHLQRLKIVVNMSQINKIQHQDNFFILEANDCMVVSEYVVLATGTVPRTMPDFEVPERTFYEVRKMRHIKNSTIAVIGSGEAAYDSALNLTKNRNRVHLFTKKEPQNVAKRLLKKVISNDFVEVHLKEPVVEILKIEDNWYGARTDRGIYVVDYFLISIGRVPNLALLKGLHSDSLTNLFLCGDAKRGRLGQISIAIGDGVAAAMDIIGLSNS</sequence>
<dbReference type="Pfam" id="PF07992">
    <property type="entry name" value="Pyr_redox_2"/>
    <property type="match status" value="1"/>
</dbReference>
<dbReference type="HOGENOM" id="CLU_031864_5_3_0"/>
<dbReference type="eggNOG" id="COG0492">
    <property type="taxonomic scope" value="Bacteria"/>
</dbReference>
<accession>C5CHR9</accession>
<dbReference type="Gene3D" id="3.50.50.60">
    <property type="entry name" value="FAD/NAD(P)-binding domain"/>
    <property type="match status" value="2"/>
</dbReference>
<reference evidence="4 5" key="2">
    <citation type="journal article" date="2011" name="J. Bacteriol.">
        <title>Genome Sequence of Kosmotoga olearia Strain TBF 19.5.1, a Thermophilic Bacterium with a Wide Growth Temperature Range, Isolated from the Troll B Oil Platform in the North Sea.</title>
        <authorList>
            <person name="Swithers K.S."/>
            <person name="Dipippo J.L."/>
            <person name="Bruce D.C."/>
            <person name="Detter C."/>
            <person name="Tapia R."/>
            <person name="Han S."/>
            <person name="Goodwin L.A."/>
            <person name="Han J."/>
            <person name="Woyke T."/>
            <person name="Pitluck S."/>
            <person name="Pennacchio L."/>
            <person name="Nolan M."/>
            <person name="Mikhailova N."/>
            <person name="Land M.L."/>
            <person name="Nesbo C.L."/>
            <person name="Gogarten J.P."/>
            <person name="Noll K.M."/>
        </authorList>
    </citation>
    <scope>NUCLEOTIDE SEQUENCE [LARGE SCALE GENOMIC DNA]</scope>
    <source>
        <strain evidence="5">ATCC BAA-1733 / DSM 21960 / TBF 19.5.1</strain>
    </source>
</reference>
<feature type="domain" description="FAD/NAD(P)-binding" evidence="3">
    <location>
        <begin position="5"/>
        <end position="235"/>
    </location>
</feature>
<dbReference type="OrthoDB" id="9786503at2"/>
<dbReference type="RefSeq" id="WP_015869386.1">
    <property type="nucleotide sequence ID" value="NC_012785.1"/>
</dbReference>
<dbReference type="GO" id="GO:0016491">
    <property type="term" value="F:oxidoreductase activity"/>
    <property type="evidence" value="ECO:0007669"/>
    <property type="project" value="UniProtKB-KW"/>
</dbReference>
<evidence type="ECO:0000256" key="1">
    <source>
        <dbReference type="ARBA" id="ARBA00022630"/>
    </source>
</evidence>
<keyword evidence="5" id="KW-1185">Reference proteome</keyword>
<dbReference type="Proteomes" id="UP000002382">
    <property type="component" value="Chromosome"/>
</dbReference>
<dbReference type="KEGG" id="kol:Kole_2068"/>
<reference evidence="4 5" key="1">
    <citation type="submission" date="2009-06" db="EMBL/GenBank/DDBJ databases">
        <title>Complete sequence of Thermotogales bacterium TBF 19.5.1.</title>
        <authorList>
            <consortium name="US DOE Joint Genome Institute"/>
            <person name="Lucas S."/>
            <person name="Copeland A."/>
            <person name="Lapidus A."/>
            <person name="Glavina del Rio T."/>
            <person name="Tice H."/>
            <person name="Bruce D."/>
            <person name="Goodwin L."/>
            <person name="Pitluck S."/>
            <person name="Chertkov O."/>
            <person name="Brettin T."/>
            <person name="Detter J.C."/>
            <person name="Han C."/>
            <person name="Schmutz J."/>
            <person name="Larimer F."/>
            <person name="Land M."/>
            <person name="Hauser L."/>
            <person name="Kyrpides N."/>
            <person name="Ovchinnikova G."/>
            <person name="Noll K."/>
        </authorList>
    </citation>
    <scope>NUCLEOTIDE SEQUENCE [LARGE SCALE GENOMIC DNA]</scope>
    <source>
        <strain evidence="5">ATCC BAA-1733 / DSM 21960 / TBF 19.5.1</strain>
    </source>
</reference>
<gene>
    <name evidence="4" type="ordered locus">Kole_2068</name>
</gene>
<dbReference type="STRING" id="521045.Kole_2068"/>
<proteinExistence type="predicted"/>
<organism evidence="4 5">
    <name type="scientific">Kosmotoga olearia (strain ATCC BAA-1733 / DSM 21960 / TBF 19.5.1)</name>
    <dbReference type="NCBI Taxonomy" id="521045"/>
    <lineage>
        <taxon>Bacteria</taxon>
        <taxon>Thermotogati</taxon>
        <taxon>Thermotogota</taxon>
        <taxon>Thermotogae</taxon>
        <taxon>Kosmotogales</taxon>
        <taxon>Kosmotogaceae</taxon>
        <taxon>Kosmotoga</taxon>
    </lineage>
</organism>
<dbReference type="PRINTS" id="PR00469">
    <property type="entry name" value="PNDRDTASEII"/>
</dbReference>